<feature type="transmembrane region" description="Helical" evidence="6">
    <location>
        <begin position="242"/>
        <end position="263"/>
    </location>
</feature>
<evidence type="ECO:0000256" key="1">
    <source>
        <dbReference type="ARBA" id="ARBA00004141"/>
    </source>
</evidence>
<dbReference type="Pfam" id="PF02683">
    <property type="entry name" value="DsbD_TM"/>
    <property type="match status" value="1"/>
</dbReference>
<feature type="chain" id="PRO_5009257922" evidence="7">
    <location>
        <begin position="28"/>
        <end position="281"/>
    </location>
</feature>
<dbReference type="GO" id="GO:0016020">
    <property type="term" value="C:membrane"/>
    <property type="evidence" value="ECO:0007669"/>
    <property type="project" value="UniProtKB-SubCell"/>
</dbReference>
<keyword evidence="7" id="KW-0732">Signal</keyword>
<keyword evidence="4 6" id="KW-1133">Transmembrane helix</keyword>
<protein>
    <submittedName>
        <fullName evidence="9">Cytochrome c-type biogenesis protein</fullName>
    </submittedName>
</protein>
<organism evidence="9 10">
    <name type="scientific">Actinopolymorpha singaporensis</name>
    <dbReference type="NCBI Taxonomy" id="117157"/>
    <lineage>
        <taxon>Bacteria</taxon>
        <taxon>Bacillati</taxon>
        <taxon>Actinomycetota</taxon>
        <taxon>Actinomycetes</taxon>
        <taxon>Propionibacteriales</taxon>
        <taxon>Actinopolymorphaceae</taxon>
        <taxon>Actinopolymorpha</taxon>
    </lineage>
</organism>
<comment type="similarity">
    <text evidence="2">Belongs to the DsbD family.</text>
</comment>
<evidence type="ECO:0000256" key="5">
    <source>
        <dbReference type="ARBA" id="ARBA00023136"/>
    </source>
</evidence>
<dbReference type="PANTHER" id="PTHR31272">
    <property type="entry name" value="CYTOCHROME C-TYPE BIOGENESIS PROTEIN HI_1454-RELATED"/>
    <property type="match status" value="1"/>
</dbReference>
<dbReference type="GO" id="GO:0017004">
    <property type="term" value="P:cytochrome complex assembly"/>
    <property type="evidence" value="ECO:0007669"/>
    <property type="project" value="InterPro"/>
</dbReference>
<dbReference type="Proteomes" id="UP000198983">
    <property type="component" value="Chromosome I"/>
</dbReference>
<dbReference type="EMBL" id="LT629732">
    <property type="protein sequence ID" value="SDS25268.1"/>
    <property type="molecule type" value="Genomic_DNA"/>
</dbReference>
<accession>A0A1H1QP99</accession>
<dbReference type="PANTHER" id="PTHR31272:SF4">
    <property type="entry name" value="CYTOCHROME C-TYPE BIOGENESIS PROTEIN HI_1454-RELATED"/>
    <property type="match status" value="1"/>
</dbReference>
<dbReference type="AlphaFoldDB" id="A0A1H1QP99"/>
<gene>
    <name evidence="9" type="ORF">SAMN04489717_2097</name>
</gene>
<feature type="transmembrane region" description="Helical" evidence="6">
    <location>
        <begin position="164"/>
        <end position="188"/>
    </location>
</feature>
<feature type="signal peptide" evidence="7">
    <location>
        <begin position="1"/>
        <end position="27"/>
    </location>
</feature>
<reference evidence="9 10" key="1">
    <citation type="submission" date="2016-10" db="EMBL/GenBank/DDBJ databases">
        <authorList>
            <person name="de Groot N.N."/>
        </authorList>
    </citation>
    <scope>NUCLEOTIDE SEQUENCE [LARGE SCALE GENOMIC DNA]</scope>
    <source>
        <strain evidence="9 10">DSM 22024</strain>
    </source>
</reference>
<evidence type="ECO:0000256" key="2">
    <source>
        <dbReference type="ARBA" id="ARBA00006143"/>
    </source>
</evidence>
<evidence type="ECO:0000313" key="10">
    <source>
        <dbReference type="Proteomes" id="UP000198983"/>
    </source>
</evidence>
<dbReference type="STRING" id="117157.SAMN04489717_2097"/>
<feature type="transmembrane region" description="Helical" evidence="6">
    <location>
        <begin position="129"/>
        <end position="152"/>
    </location>
</feature>
<keyword evidence="3 6" id="KW-0812">Transmembrane</keyword>
<name>A0A1H1QP99_9ACTN</name>
<dbReference type="InterPro" id="IPR003834">
    <property type="entry name" value="Cyt_c_assmbl_TM_dom"/>
</dbReference>
<sequence length="281" mass="28349">MSWLALAATHSAGASPNASLLASAASAAATATSVGDGFARTALNGSLMLAIPIAALAGLVSFLSPCVLPLVPGYLSYVTGLTGADLASARRGRMLAGALLFVLGFAAVFVSIGAVFGVVGNFLAVNAGLLTRILGVVAILLGLAFVGLVPWLQRDVRVHKVPAVGLAAAPLLGVLFGLGWTPCVGPTLGVAATLAVNEGTAGRGSLLMLAYALGLGVPFVLVALGFRRVLGGLSWVRRHHVWVTRAGGALLILVGLAMVTGAWDAVIGPLRQWASNFLTVV</sequence>
<evidence type="ECO:0000313" key="9">
    <source>
        <dbReference type="EMBL" id="SDS25268.1"/>
    </source>
</evidence>
<dbReference type="InterPro" id="IPR051790">
    <property type="entry name" value="Cytochrome_c-biogenesis_DsbD"/>
</dbReference>
<feature type="domain" description="Cytochrome C biogenesis protein transmembrane" evidence="8">
    <location>
        <begin position="49"/>
        <end position="231"/>
    </location>
</feature>
<feature type="transmembrane region" description="Helical" evidence="6">
    <location>
        <begin position="98"/>
        <end position="123"/>
    </location>
</feature>
<evidence type="ECO:0000259" key="8">
    <source>
        <dbReference type="Pfam" id="PF02683"/>
    </source>
</evidence>
<proteinExistence type="inferred from homology"/>
<feature type="transmembrane region" description="Helical" evidence="6">
    <location>
        <begin position="51"/>
        <end position="77"/>
    </location>
</feature>
<evidence type="ECO:0000256" key="4">
    <source>
        <dbReference type="ARBA" id="ARBA00022989"/>
    </source>
</evidence>
<keyword evidence="5 6" id="KW-0472">Membrane</keyword>
<feature type="transmembrane region" description="Helical" evidence="6">
    <location>
        <begin position="208"/>
        <end position="230"/>
    </location>
</feature>
<comment type="subcellular location">
    <subcellularLocation>
        <location evidence="1">Membrane</location>
        <topology evidence="1">Multi-pass membrane protein</topology>
    </subcellularLocation>
</comment>
<keyword evidence="10" id="KW-1185">Reference proteome</keyword>
<evidence type="ECO:0000256" key="3">
    <source>
        <dbReference type="ARBA" id="ARBA00022692"/>
    </source>
</evidence>
<evidence type="ECO:0000256" key="6">
    <source>
        <dbReference type="SAM" id="Phobius"/>
    </source>
</evidence>
<evidence type="ECO:0000256" key="7">
    <source>
        <dbReference type="SAM" id="SignalP"/>
    </source>
</evidence>